<evidence type="ECO:0000256" key="1">
    <source>
        <dbReference type="ARBA" id="ARBA00005417"/>
    </source>
</evidence>
<evidence type="ECO:0000256" key="2">
    <source>
        <dbReference type="ARBA" id="ARBA00022448"/>
    </source>
</evidence>
<dbReference type="SMART" id="SM00382">
    <property type="entry name" value="AAA"/>
    <property type="match status" value="1"/>
</dbReference>
<dbReference type="OrthoDB" id="47989at2"/>
<dbReference type="AlphaFoldDB" id="A0A1W1WEZ0"/>
<keyword evidence="2" id="KW-0813">Transport</keyword>
<evidence type="ECO:0000313" key="6">
    <source>
        <dbReference type="EMBL" id="SMC04836.1"/>
    </source>
</evidence>
<dbReference type="PROSITE" id="PS50893">
    <property type="entry name" value="ABC_TRANSPORTER_2"/>
    <property type="match status" value="1"/>
</dbReference>
<dbReference type="GO" id="GO:0016887">
    <property type="term" value="F:ATP hydrolysis activity"/>
    <property type="evidence" value="ECO:0007669"/>
    <property type="project" value="InterPro"/>
</dbReference>
<dbReference type="InterPro" id="IPR003593">
    <property type="entry name" value="AAA+_ATPase"/>
</dbReference>
<dbReference type="PROSITE" id="PS00211">
    <property type="entry name" value="ABC_TRANSPORTER_1"/>
    <property type="match status" value="1"/>
</dbReference>
<dbReference type="InterPro" id="IPR050319">
    <property type="entry name" value="ABC_transp_ATP-bind"/>
</dbReference>
<evidence type="ECO:0000256" key="3">
    <source>
        <dbReference type="ARBA" id="ARBA00022741"/>
    </source>
</evidence>
<dbReference type="PANTHER" id="PTHR43776:SF8">
    <property type="entry name" value="ABC TRANSPORTER, ATP-BINDING PROTEIN"/>
    <property type="match status" value="1"/>
</dbReference>
<keyword evidence="3" id="KW-0547">Nucleotide-binding</keyword>
<dbReference type="InterPro" id="IPR017871">
    <property type="entry name" value="ABC_transporter-like_CS"/>
</dbReference>
<dbReference type="NCBIfam" id="TIGR01727">
    <property type="entry name" value="oligo_HPY"/>
    <property type="match status" value="1"/>
</dbReference>
<evidence type="ECO:0000313" key="7">
    <source>
        <dbReference type="Proteomes" id="UP000192660"/>
    </source>
</evidence>
<gene>
    <name evidence="6" type="ORF">SAMN00768000_1874</name>
</gene>
<dbReference type="Proteomes" id="UP000192660">
    <property type="component" value="Unassembled WGS sequence"/>
</dbReference>
<organism evidence="6 7">
    <name type="scientific">Sulfobacillus thermosulfidooxidans (strain DSM 9293 / VKM B-1269 / AT-1)</name>
    <dbReference type="NCBI Taxonomy" id="929705"/>
    <lineage>
        <taxon>Bacteria</taxon>
        <taxon>Bacillati</taxon>
        <taxon>Bacillota</taxon>
        <taxon>Clostridia</taxon>
        <taxon>Eubacteriales</taxon>
        <taxon>Clostridiales Family XVII. Incertae Sedis</taxon>
        <taxon>Sulfobacillus</taxon>
    </lineage>
</organism>
<dbReference type="Pfam" id="PF08352">
    <property type="entry name" value="oligo_HPY"/>
    <property type="match status" value="1"/>
</dbReference>
<evidence type="ECO:0000259" key="5">
    <source>
        <dbReference type="PROSITE" id="PS50893"/>
    </source>
</evidence>
<dbReference type="FunFam" id="3.40.50.300:FF:000016">
    <property type="entry name" value="Oligopeptide ABC transporter ATP-binding component"/>
    <property type="match status" value="1"/>
</dbReference>
<reference evidence="7" key="1">
    <citation type="submission" date="2017-04" db="EMBL/GenBank/DDBJ databases">
        <authorList>
            <person name="Varghese N."/>
            <person name="Submissions S."/>
        </authorList>
    </citation>
    <scope>NUCLEOTIDE SEQUENCE [LARGE SCALE GENOMIC DNA]</scope>
    <source>
        <strain evidence="7">DSM 9293</strain>
    </source>
</reference>
<keyword evidence="4 6" id="KW-0067">ATP-binding</keyword>
<keyword evidence="7" id="KW-1185">Reference proteome</keyword>
<dbReference type="InterPro" id="IPR027417">
    <property type="entry name" value="P-loop_NTPase"/>
</dbReference>
<dbReference type="Pfam" id="PF00005">
    <property type="entry name" value="ABC_tran"/>
    <property type="match status" value="1"/>
</dbReference>
<name>A0A1W1WEZ0_SULTA</name>
<sequence>MANTQFISATNIVVRFPVNKQWTRTWIRPVNGVSFSLERGKVLSLVGESGSGKTTIGKTLVRILTPYSGDIRFQGENVTNIRGTRLIRYRDHVQMIFQDPFASLNPMRTVEQHLLFPVRRKTGQRGSLLMDHINHLLETVGLIPAVDIRKKYPYELSGGQRQRVAIARALATQPEFLVADEPVSMLDVSIRAGILELLKKLRDQQQLAFLYITHDLASARYIGDQIMVMYGGKVVEKASAKELVFHPVHPYTHLLLEATPGSAFKGPLPETQMAAPDLSEQRRGCVFAPRCPYVMGTCREEEPNLQEVSPQHWAACHLVNTGA</sequence>
<dbReference type="EMBL" id="FWWY01000001">
    <property type="protein sequence ID" value="SMC04836.1"/>
    <property type="molecule type" value="Genomic_DNA"/>
</dbReference>
<dbReference type="CDD" id="cd03257">
    <property type="entry name" value="ABC_NikE_OppD_transporters"/>
    <property type="match status" value="1"/>
</dbReference>
<dbReference type="Gene3D" id="3.40.50.300">
    <property type="entry name" value="P-loop containing nucleotide triphosphate hydrolases"/>
    <property type="match status" value="1"/>
</dbReference>
<feature type="domain" description="ABC transporter" evidence="5">
    <location>
        <begin position="7"/>
        <end position="256"/>
    </location>
</feature>
<dbReference type="GO" id="GO:0015833">
    <property type="term" value="P:peptide transport"/>
    <property type="evidence" value="ECO:0007669"/>
    <property type="project" value="InterPro"/>
</dbReference>
<dbReference type="RefSeq" id="WP_084661369.1">
    <property type="nucleotide sequence ID" value="NZ_FWWY01000001.1"/>
</dbReference>
<dbReference type="SUPFAM" id="SSF52540">
    <property type="entry name" value="P-loop containing nucleoside triphosphate hydrolases"/>
    <property type="match status" value="1"/>
</dbReference>
<protein>
    <submittedName>
        <fullName evidence="6">Peptide/nickel transport system ATP-binding protein</fullName>
    </submittedName>
</protein>
<dbReference type="GO" id="GO:0005524">
    <property type="term" value="F:ATP binding"/>
    <property type="evidence" value="ECO:0007669"/>
    <property type="project" value="UniProtKB-KW"/>
</dbReference>
<evidence type="ECO:0000256" key="4">
    <source>
        <dbReference type="ARBA" id="ARBA00022840"/>
    </source>
</evidence>
<dbReference type="GO" id="GO:0055085">
    <property type="term" value="P:transmembrane transport"/>
    <property type="evidence" value="ECO:0007669"/>
    <property type="project" value="UniProtKB-ARBA"/>
</dbReference>
<comment type="similarity">
    <text evidence="1">Belongs to the ABC transporter superfamily.</text>
</comment>
<dbReference type="InterPro" id="IPR003439">
    <property type="entry name" value="ABC_transporter-like_ATP-bd"/>
</dbReference>
<dbReference type="PANTHER" id="PTHR43776">
    <property type="entry name" value="TRANSPORT ATP-BINDING PROTEIN"/>
    <property type="match status" value="1"/>
</dbReference>
<proteinExistence type="inferred from homology"/>
<dbReference type="InterPro" id="IPR013563">
    <property type="entry name" value="Oligopep_ABC_C"/>
</dbReference>
<accession>A0A1W1WEZ0</accession>